<gene>
    <name evidence="1" type="ORF">SAMN05444267_1004150</name>
</gene>
<reference evidence="2" key="1">
    <citation type="submission" date="2016-11" db="EMBL/GenBank/DDBJ databases">
        <authorList>
            <person name="Varghese N."/>
            <person name="Submissions S."/>
        </authorList>
    </citation>
    <scope>NUCLEOTIDE SEQUENCE [LARGE SCALE GENOMIC DNA]</scope>
    <source>
        <strain evidence="2">DSM 26899</strain>
    </source>
</reference>
<dbReference type="EMBL" id="FRAV01000004">
    <property type="protein sequence ID" value="SHK49052.1"/>
    <property type="molecule type" value="Genomic_DNA"/>
</dbReference>
<proteinExistence type="predicted"/>
<organism evidence="1 2">
    <name type="scientific">Chryseobacterium polytrichastri</name>
    <dbReference type="NCBI Taxonomy" id="1302687"/>
    <lineage>
        <taxon>Bacteria</taxon>
        <taxon>Pseudomonadati</taxon>
        <taxon>Bacteroidota</taxon>
        <taxon>Flavobacteriia</taxon>
        <taxon>Flavobacteriales</taxon>
        <taxon>Weeksellaceae</taxon>
        <taxon>Chryseobacterium group</taxon>
        <taxon>Chryseobacterium</taxon>
    </lineage>
</organism>
<protein>
    <submittedName>
        <fullName evidence="1">Uncharacterized protein</fullName>
    </submittedName>
</protein>
<name>A0A1M6SWC1_9FLAO</name>
<accession>A0A1M6SWC1</accession>
<dbReference type="Proteomes" id="UP000184364">
    <property type="component" value="Unassembled WGS sequence"/>
</dbReference>
<dbReference type="AlphaFoldDB" id="A0A1M6SWC1"/>
<evidence type="ECO:0000313" key="2">
    <source>
        <dbReference type="Proteomes" id="UP000184364"/>
    </source>
</evidence>
<evidence type="ECO:0000313" key="1">
    <source>
        <dbReference type="EMBL" id="SHK49052.1"/>
    </source>
</evidence>
<sequence>MNIFNLIYYFKEKFKLIQVVSMVFVYIFHFEL</sequence>
<keyword evidence="2" id="KW-1185">Reference proteome</keyword>